<organism evidence="1 2">
    <name type="scientific">Gemmatirosa kalamazoonensis</name>
    <dbReference type="NCBI Taxonomy" id="861299"/>
    <lineage>
        <taxon>Bacteria</taxon>
        <taxon>Pseudomonadati</taxon>
        <taxon>Gemmatimonadota</taxon>
        <taxon>Gemmatimonadia</taxon>
        <taxon>Gemmatimonadales</taxon>
        <taxon>Gemmatimonadaceae</taxon>
        <taxon>Gemmatirosa</taxon>
    </lineage>
</organism>
<reference evidence="1 2" key="1">
    <citation type="journal article" date="2014" name="Genome Announc.">
        <title>Genome Sequence and Methylome of Soil Bacterium Gemmatirosa kalamazoonensis KBS708T, a Member of the Rarely Cultivated Gemmatimonadetes Phylum.</title>
        <authorList>
            <person name="Debruyn J.M."/>
            <person name="Radosevich M."/>
            <person name="Wommack K.E."/>
            <person name="Polson S.W."/>
            <person name="Hauser L.J."/>
            <person name="Fawaz M.N."/>
            <person name="Korlach J."/>
            <person name="Tsai Y.C."/>
        </authorList>
    </citation>
    <scope>NUCLEOTIDE SEQUENCE [LARGE SCALE GENOMIC DNA]</scope>
    <source>
        <strain evidence="1 2">KBS708</strain>
        <plasmid evidence="2">Plasmid 2</plasmid>
    </source>
</reference>
<keyword evidence="1" id="KW-0614">Plasmid</keyword>
<sequence>MTKVEKLERDVAALSETELAEFRRWYAEFDAAVWDRRLAADVAAGALDRFADEALAEHRAGRSRPI</sequence>
<name>W0RR01_9BACT</name>
<geneLocation type="plasmid" evidence="1 2">
    <name>2</name>
</geneLocation>
<dbReference type="HOGENOM" id="CLU_193486_0_0_0"/>
<dbReference type="OrthoDB" id="9800707at2"/>
<dbReference type="AlphaFoldDB" id="W0RR01"/>
<evidence type="ECO:0000313" key="1">
    <source>
        <dbReference type="EMBL" id="AHG93414.1"/>
    </source>
</evidence>
<proteinExistence type="predicted"/>
<dbReference type="EMBL" id="CP007130">
    <property type="protein sequence ID" value="AHG93414.1"/>
    <property type="molecule type" value="Genomic_DNA"/>
</dbReference>
<dbReference type="InParanoid" id="W0RR01"/>
<keyword evidence="2" id="KW-1185">Reference proteome</keyword>
<accession>W0RR01</accession>
<evidence type="ECO:0000313" key="2">
    <source>
        <dbReference type="Proteomes" id="UP000019151"/>
    </source>
</evidence>
<gene>
    <name evidence="1" type="ORF">J421_5879</name>
</gene>
<dbReference type="Proteomes" id="UP000019151">
    <property type="component" value="Plasmid 2"/>
</dbReference>
<dbReference type="RefSeq" id="WP_025414719.1">
    <property type="nucleotide sequence ID" value="NZ_CP007130.1"/>
</dbReference>
<protein>
    <submittedName>
        <fullName evidence="1">Uncharacterized protein</fullName>
    </submittedName>
</protein>
<dbReference type="KEGG" id="gba:J421_5879"/>